<proteinExistence type="predicted"/>
<sequence length="673" mass="68854">MNISQMVRGLVGEARPGDKRTLELKSGQVVRGTIASVSENGRDAVVNINGVPVRAVLETPMQPGQTTWMQVQGQQADGMVIMKPADGPTMSALPSIEEALKEAGLPNETWARRLLHDLQKAGIPMTKELTTKLAQALSLKPPNVTAEEWMQATGVAIRRQLPLTADSVRGLQQALFGKPLTDLLALFERAGDEALGTGTASSVGRYAAEAVRGAGWAAPLREAQALVRALLAELPRAEGLPDTGGAPAGAASGASGSHAQAAMGGSVNASAAAGAGASLNGSQAAAAGNAASAMAGAAEQGASGSAQAAPASLAGGAWIGRMLSLLGVSHEQQLHRAAILDLTQSGKEPQAAATNQANSGSNSAGTATVSHGQAGANVASNQAPTTAGSGASVAAGQAAATSTAAGSVSASTVPLAGGASSSPPFSVTDDAAGTGARGQQAQEALNANQPQAQRLSQESQAVTSRAVGAHAGHEPAAAMPPHPDAAQPAAPAESLKSTLLQLLQSDNLPPAVREAAQQLVQHVTGQQLLLASDRQAPFSHITLFVPLFTPDGKQTAAVHIQSRQSRRGELDADNCRLWFDLNMRVIGRTLVDVQVVDNAVALNIHHADERLGEWIGGFRAELEAAIEGIGFQLSAFRTLSLPERETLDTNSVKELVDIDDYAAKPYKGVDMRI</sequence>
<reference evidence="2 3" key="1">
    <citation type="submission" date="2021-11" db="EMBL/GenBank/DDBJ databases">
        <title>Draft genome sequence of Paenibacillus profundus YoMME, a new Gram-positive bacteria with exoelectrogenic properties.</title>
        <authorList>
            <person name="Hubenova Y."/>
            <person name="Hubenova E."/>
            <person name="Manasiev Y."/>
            <person name="Peykov S."/>
            <person name="Mitov M."/>
        </authorList>
    </citation>
    <scope>NUCLEOTIDE SEQUENCE [LARGE SCALE GENOMIC DNA]</scope>
    <source>
        <strain evidence="2 3">YoMME</strain>
    </source>
</reference>
<feature type="region of interest" description="Disordered" evidence="1">
    <location>
        <begin position="411"/>
        <end position="493"/>
    </location>
</feature>
<keyword evidence="2" id="KW-0436">Ligase</keyword>
<keyword evidence="3" id="KW-1185">Reference proteome</keyword>
<evidence type="ECO:0000313" key="2">
    <source>
        <dbReference type="EMBL" id="MCE5168038.1"/>
    </source>
</evidence>
<protein>
    <submittedName>
        <fullName evidence="2">DNA ligase</fullName>
    </submittedName>
</protein>
<comment type="caution">
    <text evidence="2">The sequence shown here is derived from an EMBL/GenBank/DDBJ whole genome shotgun (WGS) entry which is preliminary data.</text>
</comment>
<accession>A0ABS8YC78</accession>
<feature type="compositionally biased region" description="Polar residues" evidence="1">
    <location>
        <begin position="445"/>
        <end position="463"/>
    </location>
</feature>
<gene>
    <name evidence="2" type="ORF">LQV63_01730</name>
</gene>
<feature type="compositionally biased region" description="Low complexity" evidence="1">
    <location>
        <begin position="431"/>
        <end position="444"/>
    </location>
</feature>
<feature type="region of interest" description="Disordered" evidence="1">
    <location>
        <begin position="348"/>
        <end position="370"/>
    </location>
</feature>
<dbReference type="RefSeq" id="WP_233695436.1">
    <property type="nucleotide sequence ID" value="NZ_JAJNBZ010000001.1"/>
</dbReference>
<feature type="compositionally biased region" description="Low complexity" evidence="1">
    <location>
        <begin position="244"/>
        <end position="261"/>
    </location>
</feature>
<organism evidence="2 3">
    <name type="scientific">Paenibacillus profundus</name>
    <dbReference type="NCBI Taxonomy" id="1173085"/>
    <lineage>
        <taxon>Bacteria</taxon>
        <taxon>Bacillati</taxon>
        <taxon>Bacillota</taxon>
        <taxon>Bacilli</taxon>
        <taxon>Bacillales</taxon>
        <taxon>Paenibacillaceae</taxon>
        <taxon>Paenibacillus</taxon>
    </lineage>
</organism>
<dbReference type="GO" id="GO:0016874">
    <property type="term" value="F:ligase activity"/>
    <property type="evidence" value="ECO:0007669"/>
    <property type="project" value="UniProtKB-KW"/>
</dbReference>
<dbReference type="EMBL" id="JAJNBZ010000001">
    <property type="protein sequence ID" value="MCE5168038.1"/>
    <property type="molecule type" value="Genomic_DNA"/>
</dbReference>
<name>A0ABS8YC78_9BACL</name>
<feature type="region of interest" description="Disordered" evidence="1">
    <location>
        <begin position="242"/>
        <end position="261"/>
    </location>
</feature>
<feature type="compositionally biased region" description="Low complexity" evidence="1">
    <location>
        <begin position="484"/>
        <end position="493"/>
    </location>
</feature>
<evidence type="ECO:0000256" key="1">
    <source>
        <dbReference type="SAM" id="MobiDB-lite"/>
    </source>
</evidence>
<dbReference type="Proteomes" id="UP001199916">
    <property type="component" value="Unassembled WGS sequence"/>
</dbReference>
<evidence type="ECO:0000313" key="3">
    <source>
        <dbReference type="Proteomes" id="UP001199916"/>
    </source>
</evidence>